<dbReference type="EMBL" id="CM032186">
    <property type="protein sequence ID" value="KAG7090608.1"/>
    <property type="molecule type" value="Genomic_DNA"/>
</dbReference>
<dbReference type="GeneID" id="66078786"/>
<proteinExistence type="predicted"/>
<accession>A0A9P7RW88</accession>
<evidence type="ECO:0000313" key="1">
    <source>
        <dbReference type="EMBL" id="KAG7090608.1"/>
    </source>
</evidence>
<organism evidence="1 2">
    <name type="scientific">Marasmius oreades</name>
    <name type="common">fairy-ring Marasmius</name>
    <dbReference type="NCBI Taxonomy" id="181124"/>
    <lineage>
        <taxon>Eukaryota</taxon>
        <taxon>Fungi</taxon>
        <taxon>Dikarya</taxon>
        <taxon>Basidiomycota</taxon>
        <taxon>Agaricomycotina</taxon>
        <taxon>Agaricomycetes</taxon>
        <taxon>Agaricomycetidae</taxon>
        <taxon>Agaricales</taxon>
        <taxon>Marasmiineae</taxon>
        <taxon>Marasmiaceae</taxon>
        <taxon>Marasmius</taxon>
    </lineage>
</organism>
<name>A0A9P7RW88_9AGAR</name>
<comment type="caution">
    <text evidence="1">The sequence shown here is derived from an EMBL/GenBank/DDBJ whole genome shotgun (WGS) entry which is preliminary data.</text>
</comment>
<evidence type="ECO:0000313" key="2">
    <source>
        <dbReference type="Proteomes" id="UP001049176"/>
    </source>
</evidence>
<dbReference type="Proteomes" id="UP001049176">
    <property type="component" value="Chromosome 6"/>
</dbReference>
<protein>
    <submittedName>
        <fullName evidence="1">Uncharacterized protein</fullName>
    </submittedName>
</protein>
<sequence length="142" mass="15691">MTARAESRLKFPDPRRALLGLSSAPAVRGLAGPRLVVFTVTVEAVLMEGDIVVVSNSENCGWLHFRIVRESDNRLVVQRLQTASAVKPSPFVFAFPLQTEHFVEDCRWPMISRLSETGTLPASASPLYTHLTHLTATLRFCG</sequence>
<dbReference type="RefSeq" id="XP_043007078.1">
    <property type="nucleotide sequence ID" value="XM_043154623.1"/>
</dbReference>
<keyword evidence="2" id="KW-1185">Reference proteome</keyword>
<dbReference type="AlphaFoldDB" id="A0A9P7RW88"/>
<gene>
    <name evidence="1" type="ORF">E1B28_009710</name>
</gene>
<reference evidence="1" key="1">
    <citation type="journal article" date="2021" name="Genome Biol. Evol.">
        <title>The assembled and annotated genome of the fairy-ring fungus Marasmius oreades.</title>
        <authorList>
            <person name="Hiltunen M."/>
            <person name="Ament-Velasquez S.L."/>
            <person name="Johannesson H."/>
        </authorList>
    </citation>
    <scope>NUCLEOTIDE SEQUENCE</scope>
    <source>
        <strain evidence="1">03SP1</strain>
    </source>
</reference>
<dbReference type="KEGG" id="more:E1B28_009710"/>